<feature type="compositionally biased region" description="Basic residues" evidence="3">
    <location>
        <begin position="1"/>
        <end position="12"/>
    </location>
</feature>
<dbReference type="Gene3D" id="1.50.10.100">
    <property type="entry name" value="Chondroitin AC/alginate lyase"/>
    <property type="match status" value="1"/>
</dbReference>
<feature type="region of interest" description="Disordered" evidence="3">
    <location>
        <begin position="404"/>
        <end position="433"/>
    </location>
</feature>
<feature type="non-terminal residue" evidence="5">
    <location>
        <position position="1"/>
    </location>
</feature>
<dbReference type="OrthoDB" id="63533at2759"/>
<keyword evidence="2" id="KW-0456">Lyase</keyword>
<evidence type="ECO:0000256" key="3">
    <source>
        <dbReference type="SAM" id="MobiDB-lite"/>
    </source>
</evidence>
<accession>A0A9W8J676</accession>
<feature type="compositionally biased region" description="Polar residues" evidence="3">
    <location>
        <begin position="45"/>
        <end position="64"/>
    </location>
</feature>
<keyword evidence="6" id="KW-1185">Reference proteome</keyword>
<dbReference type="Proteomes" id="UP001140091">
    <property type="component" value="Unassembled WGS sequence"/>
</dbReference>
<comment type="caution">
    <text evidence="5">The sequence shown here is derived from an EMBL/GenBank/DDBJ whole genome shotgun (WGS) entry which is preliminary data.</text>
</comment>
<evidence type="ECO:0000313" key="5">
    <source>
        <dbReference type="EMBL" id="KAJ2928935.1"/>
    </source>
</evidence>
<evidence type="ECO:0000313" key="6">
    <source>
        <dbReference type="Proteomes" id="UP001140091"/>
    </source>
</evidence>
<name>A0A9W8J676_9AGAR</name>
<organism evidence="5 6">
    <name type="scientific">Candolleomyces eurysporus</name>
    <dbReference type="NCBI Taxonomy" id="2828524"/>
    <lineage>
        <taxon>Eukaryota</taxon>
        <taxon>Fungi</taxon>
        <taxon>Dikarya</taxon>
        <taxon>Basidiomycota</taxon>
        <taxon>Agaricomycotina</taxon>
        <taxon>Agaricomycetes</taxon>
        <taxon>Agaricomycetidae</taxon>
        <taxon>Agaricales</taxon>
        <taxon>Agaricineae</taxon>
        <taxon>Psathyrellaceae</taxon>
        <taxon>Candolleomyces</taxon>
    </lineage>
</organism>
<feature type="compositionally biased region" description="Low complexity" evidence="3">
    <location>
        <begin position="71"/>
        <end position="84"/>
    </location>
</feature>
<dbReference type="InterPro" id="IPR008397">
    <property type="entry name" value="Alginate_lyase_dom"/>
</dbReference>
<proteinExistence type="predicted"/>
<dbReference type="EMBL" id="JANBPK010000919">
    <property type="protein sequence ID" value="KAJ2928935.1"/>
    <property type="molecule type" value="Genomic_DNA"/>
</dbReference>
<dbReference type="Pfam" id="PF05426">
    <property type="entry name" value="Alginate_lyase"/>
    <property type="match status" value="1"/>
</dbReference>
<reference evidence="5" key="1">
    <citation type="submission" date="2022-06" db="EMBL/GenBank/DDBJ databases">
        <title>Genome Sequence of Candolleomyces eurysporus.</title>
        <authorList>
            <person name="Buettner E."/>
        </authorList>
    </citation>
    <scope>NUCLEOTIDE SEQUENCE</scope>
    <source>
        <strain evidence="5">VTCC 930004</strain>
    </source>
</reference>
<dbReference type="GO" id="GO:0042597">
    <property type="term" value="C:periplasmic space"/>
    <property type="evidence" value="ECO:0007669"/>
    <property type="project" value="InterPro"/>
</dbReference>
<keyword evidence="1" id="KW-0732">Signal</keyword>
<sequence>MRRVHSRARGKRFQSVDSNAPAATIENDTKKRESTSLSVAPVPTSVASHASNKNQLTPARSATQAPGEAVAKTTKATCTPSPTTNVPPSATWTSCPYVGRDGKVNPDVRDLTGPAAINTMSQYALYGSIAFATKRTAKYSQDVVNAIDIFFLYPSTKMNPNVNYGQMVRGNGPEGKKGTFTGVLDIRGIVKVINAILILKSGGSAEWTNSKDEDMRSWVSDYTRWLEDSDIGAMASTRPNNHVTFYTGQLAASKLYVGDKQGAINVLQRFFKNEFRDQIAASGEQPFEGIRAKPLHYRSFNLEALIMNAKLGDALGIDLWSAKSKYGATIQTALDYAITCDPNGEDVLDLVPHVAAVSAAYGDPTGRYKSFLSKTMSNYESRPLWFYNQPSAFTKSATSGKSKRGVIFGRDDDASEEGGSNEQPTVQGGPVAGRPSIPFACPEAFKDTAKVEIDNGIYVTCEQLRPFYETNVPQLE</sequence>
<evidence type="ECO:0000256" key="1">
    <source>
        <dbReference type="ARBA" id="ARBA00022729"/>
    </source>
</evidence>
<dbReference type="GO" id="GO:0016829">
    <property type="term" value="F:lyase activity"/>
    <property type="evidence" value="ECO:0007669"/>
    <property type="project" value="UniProtKB-KW"/>
</dbReference>
<feature type="domain" description="Alginate lyase" evidence="4">
    <location>
        <begin position="70"/>
        <end position="338"/>
    </location>
</feature>
<dbReference type="SUPFAM" id="SSF48230">
    <property type="entry name" value="Chondroitin AC/alginate lyase"/>
    <property type="match status" value="1"/>
</dbReference>
<evidence type="ECO:0000259" key="4">
    <source>
        <dbReference type="Pfam" id="PF05426"/>
    </source>
</evidence>
<feature type="region of interest" description="Disordered" evidence="3">
    <location>
        <begin position="1"/>
        <end position="92"/>
    </location>
</feature>
<protein>
    <recommendedName>
        <fullName evidence="4">Alginate lyase domain-containing protein</fullName>
    </recommendedName>
</protein>
<dbReference type="AlphaFoldDB" id="A0A9W8J676"/>
<evidence type="ECO:0000256" key="2">
    <source>
        <dbReference type="ARBA" id="ARBA00023239"/>
    </source>
</evidence>
<gene>
    <name evidence="5" type="ORF">H1R20_g8291</name>
</gene>
<dbReference type="InterPro" id="IPR008929">
    <property type="entry name" value="Chondroitin_lyas"/>
</dbReference>